<dbReference type="Gene3D" id="3.10.450.50">
    <property type="match status" value="1"/>
</dbReference>
<sequence length="156" mass="17929">MTQPPPEVVERIRHKKAQYTRLADTKQWDKFDTIFVDNATFHFVDIDGKAIFPPDAAAGADSPHTWVSRDAWAAFFDKGLADFQVIHQVGPGEFDMVQEDEVRAVFSVLYHSGPKGYGAGDKHETGGGHYREKWVRKEGDWFCTDLWMQRLYHRVT</sequence>
<name>A0AAN6V649_9PEZI</name>
<dbReference type="InterPro" id="IPR037401">
    <property type="entry name" value="SnoaL-like"/>
</dbReference>
<dbReference type="SUPFAM" id="SSF54427">
    <property type="entry name" value="NTF2-like"/>
    <property type="match status" value="1"/>
</dbReference>
<reference evidence="2" key="1">
    <citation type="journal article" date="2023" name="Mol. Phylogenet. Evol.">
        <title>Genome-scale phylogeny and comparative genomics of the fungal order Sordariales.</title>
        <authorList>
            <person name="Hensen N."/>
            <person name="Bonometti L."/>
            <person name="Westerberg I."/>
            <person name="Brannstrom I.O."/>
            <person name="Guillou S."/>
            <person name="Cros-Aarteil S."/>
            <person name="Calhoun S."/>
            <person name="Haridas S."/>
            <person name="Kuo A."/>
            <person name="Mondo S."/>
            <person name="Pangilinan J."/>
            <person name="Riley R."/>
            <person name="LaButti K."/>
            <person name="Andreopoulos B."/>
            <person name="Lipzen A."/>
            <person name="Chen C."/>
            <person name="Yan M."/>
            <person name="Daum C."/>
            <person name="Ng V."/>
            <person name="Clum A."/>
            <person name="Steindorff A."/>
            <person name="Ohm R.A."/>
            <person name="Martin F."/>
            <person name="Silar P."/>
            <person name="Natvig D.O."/>
            <person name="Lalanne C."/>
            <person name="Gautier V."/>
            <person name="Ament-Velasquez S.L."/>
            <person name="Kruys A."/>
            <person name="Hutchinson M.I."/>
            <person name="Powell A.J."/>
            <person name="Barry K."/>
            <person name="Miller A.N."/>
            <person name="Grigoriev I.V."/>
            <person name="Debuchy R."/>
            <person name="Gladieux P."/>
            <person name="Hiltunen Thoren M."/>
            <person name="Johannesson H."/>
        </authorList>
    </citation>
    <scope>NUCLEOTIDE SEQUENCE</scope>
    <source>
        <strain evidence="2">CBS 141.50</strain>
    </source>
</reference>
<dbReference type="Proteomes" id="UP001302676">
    <property type="component" value="Unassembled WGS sequence"/>
</dbReference>
<proteinExistence type="predicted"/>
<protein>
    <recommendedName>
        <fullName evidence="1">SnoaL-like domain-containing protein</fullName>
    </recommendedName>
</protein>
<dbReference type="AlphaFoldDB" id="A0AAN6V649"/>
<feature type="domain" description="SnoaL-like" evidence="1">
    <location>
        <begin position="10"/>
        <end position="142"/>
    </location>
</feature>
<accession>A0AAN6V649</accession>
<reference evidence="2" key="2">
    <citation type="submission" date="2023-05" db="EMBL/GenBank/DDBJ databases">
        <authorList>
            <consortium name="Lawrence Berkeley National Laboratory"/>
            <person name="Steindorff A."/>
            <person name="Hensen N."/>
            <person name="Bonometti L."/>
            <person name="Westerberg I."/>
            <person name="Brannstrom I.O."/>
            <person name="Guillou S."/>
            <person name="Cros-Aarteil S."/>
            <person name="Calhoun S."/>
            <person name="Haridas S."/>
            <person name="Kuo A."/>
            <person name="Mondo S."/>
            <person name="Pangilinan J."/>
            <person name="Riley R."/>
            <person name="Labutti K."/>
            <person name="Andreopoulos B."/>
            <person name="Lipzen A."/>
            <person name="Chen C."/>
            <person name="Yanf M."/>
            <person name="Daum C."/>
            <person name="Ng V."/>
            <person name="Clum A."/>
            <person name="Ohm R."/>
            <person name="Martin F."/>
            <person name="Silar P."/>
            <person name="Natvig D."/>
            <person name="Lalanne C."/>
            <person name="Gautier V."/>
            <person name="Ament-Velasquez S.L."/>
            <person name="Kruys A."/>
            <person name="Hutchinson M.I."/>
            <person name="Powell A.J."/>
            <person name="Barry K."/>
            <person name="Miller A.N."/>
            <person name="Grigoriev I.V."/>
            <person name="Debuchy R."/>
            <person name="Gladieux P."/>
            <person name="Thoren M.H."/>
            <person name="Johannesson H."/>
        </authorList>
    </citation>
    <scope>NUCLEOTIDE SEQUENCE</scope>
    <source>
        <strain evidence="2">CBS 141.50</strain>
    </source>
</reference>
<comment type="caution">
    <text evidence="2">The sequence shown here is derived from an EMBL/GenBank/DDBJ whole genome shotgun (WGS) entry which is preliminary data.</text>
</comment>
<gene>
    <name evidence="2" type="ORF">C8A04DRAFT_27178</name>
</gene>
<dbReference type="Pfam" id="PF13577">
    <property type="entry name" value="SnoaL_4"/>
    <property type="match status" value="1"/>
</dbReference>
<dbReference type="GeneID" id="87816819"/>
<dbReference type="RefSeq" id="XP_062638545.1">
    <property type="nucleotide sequence ID" value="XM_062780206.1"/>
</dbReference>
<evidence type="ECO:0000313" key="3">
    <source>
        <dbReference type="Proteomes" id="UP001302676"/>
    </source>
</evidence>
<organism evidence="2 3">
    <name type="scientific">Dichotomopilus funicola</name>
    <dbReference type="NCBI Taxonomy" id="1934379"/>
    <lineage>
        <taxon>Eukaryota</taxon>
        <taxon>Fungi</taxon>
        <taxon>Dikarya</taxon>
        <taxon>Ascomycota</taxon>
        <taxon>Pezizomycotina</taxon>
        <taxon>Sordariomycetes</taxon>
        <taxon>Sordariomycetidae</taxon>
        <taxon>Sordariales</taxon>
        <taxon>Chaetomiaceae</taxon>
        <taxon>Dichotomopilus</taxon>
    </lineage>
</organism>
<keyword evidence="3" id="KW-1185">Reference proteome</keyword>
<evidence type="ECO:0000259" key="1">
    <source>
        <dbReference type="Pfam" id="PF13577"/>
    </source>
</evidence>
<dbReference type="InterPro" id="IPR032710">
    <property type="entry name" value="NTF2-like_dom_sf"/>
</dbReference>
<evidence type="ECO:0000313" key="2">
    <source>
        <dbReference type="EMBL" id="KAK4145174.1"/>
    </source>
</evidence>
<dbReference type="EMBL" id="MU853571">
    <property type="protein sequence ID" value="KAK4145174.1"/>
    <property type="molecule type" value="Genomic_DNA"/>
</dbReference>